<dbReference type="InterPro" id="IPR029480">
    <property type="entry name" value="Transpos_assoc"/>
</dbReference>
<accession>A0A5N6MIL5</accession>
<gene>
    <name evidence="2" type="ORF">E3N88_29149</name>
</gene>
<organism evidence="2 3">
    <name type="scientific">Mikania micrantha</name>
    <name type="common">bitter vine</name>
    <dbReference type="NCBI Taxonomy" id="192012"/>
    <lineage>
        <taxon>Eukaryota</taxon>
        <taxon>Viridiplantae</taxon>
        <taxon>Streptophyta</taxon>
        <taxon>Embryophyta</taxon>
        <taxon>Tracheophyta</taxon>
        <taxon>Spermatophyta</taxon>
        <taxon>Magnoliopsida</taxon>
        <taxon>eudicotyledons</taxon>
        <taxon>Gunneridae</taxon>
        <taxon>Pentapetalae</taxon>
        <taxon>asterids</taxon>
        <taxon>campanulids</taxon>
        <taxon>Asterales</taxon>
        <taxon>Asteraceae</taxon>
        <taxon>Asteroideae</taxon>
        <taxon>Heliantheae alliance</taxon>
        <taxon>Eupatorieae</taxon>
        <taxon>Mikania</taxon>
    </lineage>
</organism>
<proteinExistence type="predicted"/>
<dbReference type="OrthoDB" id="671800at2759"/>
<dbReference type="EMBL" id="SZYD01000015">
    <property type="protein sequence ID" value="KAD3639926.1"/>
    <property type="molecule type" value="Genomic_DNA"/>
</dbReference>
<name>A0A5N6MIL5_9ASTR</name>
<keyword evidence="3" id="KW-1185">Reference proteome</keyword>
<comment type="caution">
    <text evidence="2">The sequence shown here is derived from an EMBL/GenBank/DDBJ whole genome shotgun (WGS) entry which is preliminary data.</text>
</comment>
<evidence type="ECO:0000259" key="1">
    <source>
        <dbReference type="Pfam" id="PF13963"/>
    </source>
</evidence>
<evidence type="ECO:0000313" key="2">
    <source>
        <dbReference type="EMBL" id="KAD3639926.1"/>
    </source>
</evidence>
<dbReference type="Proteomes" id="UP000326396">
    <property type="component" value="Linkage Group LG5"/>
</dbReference>
<evidence type="ECO:0000313" key="3">
    <source>
        <dbReference type="Proteomes" id="UP000326396"/>
    </source>
</evidence>
<protein>
    <recommendedName>
        <fullName evidence="1">Transposase-associated domain-containing protein</fullName>
    </recommendedName>
</protein>
<feature type="domain" description="Transposase-associated" evidence="1">
    <location>
        <begin position="101"/>
        <end position="171"/>
    </location>
</feature>
<dbReference type="AlphaFoldDB" id="A0A5N6MIL5"/>
<sequence length="222" mass="25313">MTSHKLIPLSTPATTCEVHPCSKRLHRSIHPCSTRPPPIAHPFSIRSPPINLSILLTPIDLSLLHQVTTIQYLPFAPLVVFLVLHRCQLLHYLDFAITLDKSWTKITNKIDPMFIKGAMAFAERGKTYVDSDGRMHCPCRNCVNARRHVPRVVASHIILNGFEPSYNIRIYQQQNFLPSVESSFGICLTTSPMETHLRCFESALEDEWRKNKSAHGKIEYET</sequence>
<dbReference type="Pfam" id="PF13963">
    <property type="entry name" value="Transpos_assoc"/>
    <property type="match status" value="1"/>
</dbReference>
<reference evidence="2 3" key="1">
    <citation type="submission" date="2019-05" db="EMBL/GenBank/DDBJ databases">
        <title>Mikania micrantha, genome provides insights into the molecular mechanism of rapid growth.</title>
        <authorList>
            <person name="Liu B."/>
        </authorList>
    </citation>
    <scope>NUCLEOTIDE SEQUENCE [LARGE SCALE GENOMIC DNA]</scope>
    <source>
        <strain evidence="2">NLD-2019</strain>
        <tissue evidence="2">Leaf</tissue>
    </source>
</reference>